<gene>
    <name evidence="1" type="ORF">Sradi_3187900</name>
</gene>
<reference evidence="1" key="2">
    <citation type="journal article" date="2024" name="Plant">
        <title>Genomic evolution and insights into agronomic trait innovations of Sesamum species.</title>
        <authorList>
            <person name="Miao H."/>
            <person name="Wang L."/>
            <person name="Qu L."/>
            <person name="Liu H."/>
            <person name="Sun Y."/>
            <person name="Le M."/>
            <person name="Wang Q."/>
            <person name="Wei S."/>
            <person name="Zheng Y."/>
            <person name="Lin W."/>
            <person name="Duan Y."/>
            <person name="Cao H."/>
            <person name="Xiong S."/>
            <person name="Wang X."/>
            <person name="Wei L."/>
            <person name="Li C."/>
            <person name="Ma Q."/>
            <person name="Ju M."/>
            <person name="Zhao R."/>
            <person name="Li G."/>
            <person name="Mu C."/>
            <person name="Tian Q."/>
            <person name="Mei H."/>
            <person name="Zhang T."/>
            <person name="Gao T."/>
            <person name="Zhang H."/>
        </authorList>
    </citation>
    <scope>NUCLEOTIDE SEQUENCE</scope>
    <source>
        <strain evidence="1">G02</strain>
    </source>
</reference>
<accession>A0AAW2RFN3</accession>
<proteinExistence type="predicted"/>
<dbReference type="EMBL" id="JACGWJ010000013">
    <property type="protein sequence ID" value="KAL0378824.1"/>
    <property type="molecule type" value="Genomic_DNA"/>
</dbReference>
<sequence length="181" mass="21383">MRAMNPSKPWMIGGDFNIVLHSSKRKGGARPKLHAMEDFADAILDCNLTDVGFEGSDFTWTNFKMLQQLDRNFYSLAWKELFTNTRVQHISRTCFNHHGKLISLSSPNMRKPSSFRFLNMWVQHHKFLEDDRENLVLPYLDNWHVREYESRFDLDPRSTYLVELKKANAFLYQALSMEKAF</sequence>
<dbReference type="SUPFAM" id="SSF56219">
    <property type="entry name" value="DNase I-like"/>
    <property type="match status" value="1"/>
</dbReference>
<reference evidence="1" key="1">
    <citation type="submission" date="2020-06" db="EMBL/GenBank/DDBJ databases">
        <authorList>
            <person name="Li T."/>
            <person name="Hu X."/>
            <person name="Zhang T."/>
            <person name="Song X."/>
            <person name="Zhang H."/>
            <person name="Dai N."/>
            <person name="Sheng W."/>
            <person name="Hou X."/>
            <person name="Wei L."/>
        </authorList>
    </citation>
    <scope>NUCLEOTIDE SEQUENCE</scope>
    <source>
        <strain evidence="1">G02</strain>
        <tissue evidence="1">Leaf</tissue>
    </source>
</reference>
<dbReference type="InterPro" id="IPR036691">
    <property type="entry name" value="Endo/exonu/phosph_ase_sf"/>
</dbReference>
<organism evidence="1">
    <name type="scientific">Sesamum radiatum</name>
    <name type="common">Black benniseed</name>
    <dbReference type="NCBI Taxonomy" id="300843"/>
    <lineage>
        <taxon>Eukaryota</taxon>
        <taxon>Viridiplantae</taxon>
        <taxon>Streptophyta</taxon>
        <taxon>Embryophyta</taxon>
        <taxon>Tracheophyta</taxon>
        <taxon>Spermatophyta</taxon>
        <taxon>Magnoliopsida</taxon>
        <taxon>eudicotyledons</taxon>
        <taxon>Gunneridae</taxon>
        <taxon>Pentapetalae</taxon>
        <taxon>asterids</taxon>
        <taxon>lamiids</taxon>
        <taxon>Lamiales</taxon>
        <taxon>Pedaliaceae</taxon>
        <taxon>Sesamum</taxon>
    </lineage>
</organism>
<comment type="caution">
    <text evidence="1">The sequence shown here is derived from an EMBL/GenBank/DDBJ whole genome shotgun (WGS) entry which is preliminary data.</text>
</comment>
<evidence type="ECO:0000313" key="1">
    <source>
        <dbReference type="EMBL" id="KAL0378824.1"/>
    </source>
</evidence>
<name>A0AAW2RFN3_SESRA</name>
<dbReference type="PANTHER" id="PTHR33710:SF62">
    <property type="entry name" value="DUF4283 DOMAIN PROTEIN"/>
    <property type="match status" value="1"/>
</dbReference>
<dbReference type="PANTHER" id="PTHR33710">
    <property type="entry name" value="BNAC02G09200D PROTEIN"/>
    <property type="match status" value="1"/>
</dbReference>
<protein>
    <submittedName>
        <fullName evidence="1">Uncharacterized protein</fullName>
    </submittedName>
</protein>
<dbReference type="AlphaFoldDB" id="A0AAW2RFN3"/>
<dbReference type="Gene3D" id="3.60.10.10">
    <property type="entry name" value="Endonuclease/exonuclease/phosphatase"/>
    <property type="match status" value="1"/>
</dbReference>